<comment type="caution">
    <text evidence="2">The sequence shown here is derived from an EMBL/GenBank/DDBJ whole genome shotgun (WGS) entry which is preliminary data.</text>
</comment>
<feature type="domain" description="AbiEi antitoxin N-terminal" evidence="1">
    <location>
        <begin position="4"/>
        <end position="41"/>
    </location>
</feature>
<dbReference type="Proteomes" id="UP000466307">
    <property type="component" value="Unassembled WGS sequence"/>
</dbReference>
<sequence>MTDHGVYTRADLDRRGISGRALRRALDDGRVTRPARGWYARADADPRVVDAVTGHGAVSCLTALSMHGVWVPPHDKELHLRGNSQATRANPERYCSQYGRPEPVHAPVDHPILALRHAIRCVDRDEIIAICDSMLNRYWRSQAGEPDTDEALPTPTAIRAAFADAPAEVRARLDWCDARAQSGTESLVRVRLRGNGIAVRSQVHIPGLGHVDLLAGELLIIEVDSRAHHTGAENYQEDRRRDQVSASSGYLRMRVTYADVVHHWPATEARILKAIRARHHRAPRRRKTS</sequence>
<dbReference type="AlphaFoldDB" id="A0A7K3LNR2"/>
<evidence type="ECO:0000313" key="2">
    <source>
        <dbReference type="EMBL" id="NDK89872.1"/>
    </source>
</evidence>
<dbReference type="InterPro" id="IPR011335">
    <property type="entry name" value="Restrct_endonuc-II-like"/>
</dbReference>
<evidence type="ECO:0000313" key="3">
    <source>
        <dbReference type="Proteomes" id="UP000466307"/>
    </source>
</evidence>
<protein>
    <submittedName>
        <fullName evidence="2">Type IV toxin-antitoxin system AbiEi family antitoxin domain-containing protein</fullName>
    </submittedName>
</protein>
<organism evidence="2 3">
    <name type="scientific">Gordonia desulfuricans</name>
    <dbReference type="NCBI Taxonomy" id="89051"/>
    <lineage>
        <taxon>Bacteria</taxon>
        <taxon>Bacillati</taxon>
        <taxon>Actinomycetota</taxon>
        <taxon>Actinomycetes</taxon>
        <taxon>Mycobacteriales</taxon>
        <taxon>Gordoniaceae</taxon>
        <taxon>Gordonia</taxon>
    </lineage>
</organism>
<dbReference type="Gene3D" id="3.40.960.10">
    <property type="entry name" value="VSR Endonuclease"/>
    <property type="match status" value="1"/>
</dbReference>
<dbReference type="Pfam" id="PF13338">
    <property type="entry name" value="AbiEi_4"/>
    <property type="match status" value="1"/>
</dbReference>
<proteinExistence type="predicted"/>
<name>A0A7K3LNR2_9ACTN</name>
<reference evidence="2 3" key="1">
    <citation type="submission" date="2020-01" db="EMBL/GenBank/DDBJ databases">
        <title>Investigation of new actinobacteria for the biodesulphurisation of diesel fuel.</title>
        <authorList>
            <person name="Athi Narayanan S.M."/>
        </authorList>
    </citation>
    <scope>NUCLEOTIDE SEQUENCE [LARGE SCALE GENOMIC DNA]</scope>
    <source>
        <strain evidence="2 3">213E</strain>
    </source>
</reference>
<dbReference type="EMBL" id="JAADZU010000025">
    <property type="protein sequence ID" value="NDK89872.1"/>
    <property type="molecule type" value="Genomic_DNA"/>
</dbReference>
<dbReference type="SUPFAM" id="SSF52980">
    <property type="entry name" value="Restriction endonuclease-like"/>
    <property type="match status" value="1"/>
</dbReference>
<gene>
    <name evidence="2" type="ORF">GYA93_09815</name>
</gene>
<dbReference type="InterPro" id="IPR025159">
    <property type="entry name" value="AbiEi_N"/>
</dbReference>
<accession>A0A7K3LNR2</accession>
<dbReference type="RefSeq" id="WP_083533821.1">
    <property type="nucleotide sequence ID" value="NZ_JAADZU010000025.1"/>
</dbReference>
<keyword evidence="3" id="KW-1185">Reference proteome</keyword>
<evidence type="ECO:0000259" key="1">
    <source>
        <dbReference type="Pfam" id="PF13338"/>
    </source>
</evidence>